<dbReference type="KEGG" id="tcr:507051.20"/>
<dbReference type="PaxDb" id="353153-Q4CLV5"/>
<proteinExistence type="predicted"/>
<evidence type="ECO:0000313" key="3">
    <source>
        <dbReference type="Proteomes" id="UP000002296"/>
    </source>
</evidence>
<dbReference type="InParanoid" id="Q4CLV5"/>
<dbReference type="RefSeq" id="XP_802703.1">
    <property type="nucleotide sequence ID" value="XM_797610.1"/>
</dbReference>
<keyword evidence="3" id="KW-1185">Reference proteome</keyword>
<dbReference type="EMBL" id="AAHK01003895">
    <property type="protein sequence ID" value="EAN81257.1"/>
    <property type="molecule type" value="Genomic_DNA"/>
</dbReference>
<comment type="caution">
    <text evidence="1">The sequence shown here is derived from an EMBL/GenBank/DDBJ whole genome shotgun (WGS) entry which is preliminary data.</text>
</comment>
<dbReference type="EMBL" id="AAHK01002655">
    <property type="protein sequence ID" value="EAN82161.1"/>
    <property type="molecule type" value="Genomic_DNA"/>
</dbReference>
<reference evidence="1 3" key="2">
    <citation type="journal article" date="2005" name="Science">
        <title>The genome sequence of Trypanosoma cruzi, etiologic agent of Chagas disease.</title>
        <authorList>
            <person name="El-Sayed N.M."/>
            <person name="Myler P.J."/>
            <person name="Bartholomeu D.C."/>
            <person name="Nilsson D."/>
            <person name="Aggarwal G."/>
            <person name="Tran A.N."/>
            <person name="Ghedin E."/>
            <person name="Worthey E.A."/>
            <person name="Delcher A.L."/>
            <person name="Blandin G."/>
            <person name="Westenberger S.J."/>
            <person name="Caler E."/>
            <person name="Cerqueira G.C."/>
            <person name="Branche C."/>
            <person name="Haas B."/>
            <person name="Anupama A."/>
            <person name="Arner E."/>
            <person name="Aslund L."/>
            <person name="Attipoe P."/>
            <person name="Bontempi E."/>
            <person name="Bringaud F."/>
            <person name="Burton P."/>
            <person name="Cadag E."/>
            <person name="Campbell D.A."/>
            <person name="Carrington M."/>
            <person name="Crabtree J."/>
            <person name="Darban H."/>
            <person name="da Silveira J.F."/>
            <person name="de Jong P."/>
            <person name="Edwards K."/>
            <person name="Englund P.T."/>
            <person name="Fazelina G."/>
            <person name="Feldblyum T."/>
            <person name="Ferella M."/>
            <person name="Frasch A.C."/>
            <person name="Gull K."/>
            <person name="Horn D."/>
            <person name="Hou L."/>
            <person name="Huang Y."/>
            <person name="Kindlund E."/>
            <person name="Klingbeil M."/>
            <person name="Kluge S."/>
            <person name="Koo H."/>
            <person name="Lacerda D."/>
            <person name="Levin M.J."/>
            <person name="Lorenzi H."/>
            <person name="Louie T."/>
            <person name="Machado C.R."/>
            <person name="McCulloch R."/>
            <person name="McKenna A."/>
            <person name="Mizuno Y."/>
            <person name="Mottram J.C."/>
            <person name="Nelson S."/>
            <person name="Ochaya S."/>
            <person name="Osoegawa K."/>
            <person name="Pai G."/>
            <person name="Parsons M."/>
            <person name="Pentony M."/>
            <person name="Pettersson U."/>
            <person name="Pop M."/>
            <person name="Ramirez J.L."/>
            <person name="Rinta J."/>
            <person name="Robertson L."/>
            <person name="Salzberg S.L."/>
            <person name="Sanchez D.O."/>
            <person name="Seyler A."/>
            <person name="Sharma R."/>
            <person name="Shetty J."/>
            <person name="Simpson A.J."/>
            <person name="Sisk E."/>
            <person name="Tammi M.T."/>
            <person name="Tarleton R."/>
            <person name="Teixeira S."/>
            <person name="Van Aken S."/>
            <person name="Vogt C."/>
            <person name="Ward P.N."/>
            <person name="Wickstead B."/>
            <person name="Wortman J."/>
            <person name="White O."/>
            <person name="Fraser C.M."/>
            <person name="Stuart K.D."/>
            <person name="Andersson B."/>
        </authorList>
    </citation>
    <scope>NUCLEOTIDE SEQUENCE [LARGE SCALE GENOMIC DNA]</scope>
    <source>
        <strain evidence="1 3">CL Brener</strain>
    </source>
</reference>
<dbReference type="AlphaFoldDB" id="Q4CLV5"/>
<sequence>MDEAPLPRVACGVVARSGCAVCRLRGCGRMLTRRVDRERLLTASTHFSHSLSVFLSLLGVRRVAARFCGRWFSLLFLPDCLVLRSPRGCSPLLPTDVSDVLSLFLCSSPPLEHTHARKEAKKRYSPL</sequence>
<evidence type="ECO:0000313" key="1">
    <source>
        <dbReference type="EMBL" id="EAN81257.1"/>
    </source>
</evidence>
<dbReference type="GeneID" id="3532101"/>
<accession>Q4CLV5</accession>
<dbReference type="GeneID" id="3533329"/>
<name>Q4CLV5_TRYCC</name>
<dbReference type="Proteomes" id="UP000002296">
    <property type="component" value="Unassembled WGS sequence"/>
</dbReference>
<gene>
    <name evidence="1" type="ORF">Tc00.1047053507051.20</name>
    <name evidence="2" type="ORF">Tc00.1047053510907.20</name>
</gene>
<organism evidence="1 3">
    <name type="scientific">Trypanosoma cruzi (strain CL Brener)</name>
    <dbReference type="NCBI Taxonomy" id="353153"/>
    <lineage>
        <taxon>Eukaryota</taxon>
        <taxon>Discoba</taxon>
        <taxon>Euglenozoa</taxon>
        <taxon>Kinetoplastea</taxon>
        <taxon>Metakinetoplastina</taxon>
        <taxon>Trypanosomatida</taxon>
        <taxon>Trypanosomatidae</taxon>
        <taxon>Trypanosoma</taxon>
        <taxon>Schizotrypanum</taxon>
    </lineage>
</organism>
<reference evidence="1" key="3">
    <citation type="submission" date="2005-06" db="EMBL/GenBank/DDBJ databases">
        <authorList>
            <person name="El-Sayed N."/>
            <person name="Bartholomeu D."/>
            <person name="Haas B."/>
        </authorList>
    </citation>
    <scope>NUCLEOTIDE SEQUENCE</scope>
    <source>
        <strain evidence="1">CL Brener</strain>
    </source>
</reference>
<reference evidence="1" key="1">
    <citation type="journal article" date="2005" name="Science">
        <title>Comparative genomics of trypanosomatid parasitic protozoa.</title>
        <authorList>
            <person name="El-Sayed N.M."/>
            <person name="Myler P.J."/>
            <person name="Blandin G."/>
            <person name="Berriman M."/>
            <person name="Crabtree J."/>
            <person name="Aggarwal G."/>
            <person name="Caler E."/>
            <person name="Renauld H."/>
            <person name="Worthey E.A."/>
            <person name="Hertz-Fowler C."/>
            <person name="Ghedin E."/>
            <person name="Peacock C."/>
            <person name="Bartholomeu D.C."/>
            <person name="Haas B.J."/>
            <person name="Tran A.N."/>
            <person name="Wortman J.R."/>
            <person name="Alsmark U.C."/>
            <person name="Angiuoli S."/>
            <person name="Anupama A."/>
            <person name="Badger J."/>
            <person name="Bringaud F."/>
            <person name="Cadag E."/>
            <person name="Carlton J.M."/>
            <person name="Cerqueira G.C."/>
            <person name="Creasy T."/>
            <person name="Delcher A.L."/>
            <person name="Djikeng A."/>
            <person name="Embley T.M."/>
            <person name="Hauser C."/>
            <person name="Ivens A.C."/>
            <person name="Kummerfeld S.K."/>
            <person name="Pereira-Leal J.B."/>
            <person name="Nilsson D."/>
            <person name="Peterson J."/>
            <person name="Salzberg S.L."/>
            <person name="Shallom J."/>
            <person name="Silva J.C."/>
            <person name="Sundaram J."/>
            <person name="Westenberger S."/>
            <person name="White O."/>
            <person name="Melville S.E."/>
            <person name="Donelson J.E."/>
            <person name="Andersson B."/>
            <person name="Stuart K.D."/>
            <person name="Hall N."/>
        </authorList>
    </citation>
    <scope>NUCLEOTIDE SEQUENCE</scope>
    <source>
        <strain evidence="1">CL Brener</strain>
    </source>
</reference>
<dbReference type="KEGG" id="tcr:510907.20"/>
<dbReference type="VEuPathDB" id="TriTrypDB:TcCLB.510907.20"/>
<evidence type="ECO:0000313" key="2">
    <source>
        <dbReference type="EMBL" id="EAN82161.1"/>
    </source>
</evidence>
<protein>
    <submittedName>
        <fullName evidence="1">Uncharacterized protein</fullName>
    </submittedName>
</protein>
<dbReference type="RefSeq" id="XP_804012.1">
    <property type="nucleotide sequence ID" value="XM_798919.1"/>
</dbReference>